<dbReference type="AlphaFoldDB" id="A0A0M8P6G2"/>
<keyword evidence="2" id="KW-1185">Reference proteome</keyword>
<evidence type="ECO:0000313" key="2">
    <source>
        <dbReference type="Proteomes" id="UP000037696"/>
    </source>
</evidence>
<accession>A0A0M8P6G2</accession>
<dbReference type="Proteomes" id="UP000037696">
    <property type="component" value="Unassembled WGS sequence"/>
</dbReference>
<protein>
    <submittedName>
        <fullName evidence="1">Uncharacterized protein</fullName>
    </submittedName>
</protein>
<organism evidence="1 2">
    <name type="scientific">Penicillium nordicum</name>
    <dbReference type="NCBI Taxonomy" id="229535"/>
    <lineage>
        <taxon>Eukaryota</taxon>
        <taxon>Fungi</taxon>
        <taxon>Dikarya</taxon>
        <taxon>Ascomycota</taxon>
        <taxon>Pezizomycotina</taxon>
        <taxon>Eurotiomycetes</taxon>
        <taxon>Eurotiomycetidae</taxon>
        <taxon>Eurotiales</taxon>
        <taxon>Aspergillaceae</taxon>
        <taxon>Penicillium</taxon>
    </lineage>
</organism>
<evidence type="ECO:0000313" key="1">
    <source>
        <dbReference type="EMBL" id="KOS46128.1"/>
    </source>
</evidence>
<comment type="caution">
    <text evidence="1">The sequence shown here is derived from an EMBL/GenBank/DDBJ whole genome shotgun (WGS) entry which is preliminary data.</text>
</comment>
<gene>
    <name evidence="1" type="ORF">ACN38_g2955</name>
</gene>
<proteinExistence type="predicted"/>
<sequence>MAQETWRKNRKCASARWSGNLLGAWVPEAQDPHESFSSSLLLSSLSPRPTQLLRIYLLGFFIQSYLDSTLGYERLKTATWTTSNNSFL</sequence>
<name>A0A0M8P6G2_9EURO</name>
<dbReference type="EMBL" id="LHQQ01000033">
    <property type="protein sequence ID" value="KOS46128.1"/>
    <property type="molecule type" value="Genomic_DNA"/>
</dbReference>
<reference evidence="1 2" key="1">
    <citation type="submission" date="2015-08" db="EMBL/GenBank/DDBJ databases">
        <title>Genome sequencing of Penicillium nordicum.</title>
        <authorList>
            <person name="Nguyen H.D."/>
            <person name="Seifert K.A."/>
        </authorList>
    </citation>
    <scope>NUCLEOTIDE SEQUENCE [LARGE SCALE GENOMIC DNA]</scope>
    <source>
        <strain evidence="1 2">DAOMC 185683</strain>
    </source>
</reference>